<reference evidence="14 24" key="10">
    <citation type="submission" date="2018-10" db="EMBL/GenBank/DDBJ databases">
        <title>Genotypes and phenotypes of Enterococci isolated from broiler chickens.</title>
        <authorList>
            <person name="Muhammad A.R."/>
            <person name="Diarra M.S."/>
        </authorList>
    </citation>
    <scope>NUCLEOTIDE SEQUENCE [LARGE SCALE GENOMIC DNA]</scope>
    <source>
        <strain evidence="14 24">P5 C A 35</strain>
    </source>
</reference>
<dbReference type="EMBL" id="LRHK01000001">
    <property type="protein sequence ID" value="KWX18532.1"/>
    <property type="molecule type" value="Genomic_DNA"/>
</dbReference>
<reference evidence="9 19" key="4">
    <citation type="submission" date="2017-02" db="EMBL/GenBank/DDBJ databases">
        <title>Clonality and virulence of isolates of VRE in Hematopoietic Stem Cell Transplanted (HSCT) patients.</title>
        <authorList>
            <person name="Marchi A.P."/>
            <person name="Martins R.C."/>
            <person name="Marie S.K."/>
            <person name="Levin A.S."/>
            <person name="Costa S.F."/>
        </authorList>
    </citation>
    <scope>NUCLEOTIDE SEQUENCE [LARGE SCALE GENOMIC DNA]</scope>
    <source>
        <strain evidence="9 19">LIM1759</strain>
    </source>
</reference>
<reference evidence="16 18" key="3">
    <citation type="submission" date="2016-04" db="EMBL/GenBank/DDBJ databases">
        <authorList>
            <person name="Millard A."/>
        </authorList>
    </citation>
    <scope>NUCLEOTIDE SEQUENCE [LARGE SCALE GENOMIC DNA]</scope>
    <source>
        <strain evidence="16">Isolate 22</strain>
    </source>
</reference>
<dbReference type="Proteomes" id="UP001141166">
    <property type="component" value="Unassembled WGS sequence"/>
</dbReference>
<dbReference type="EMBL" id="JAMWMK010000002">
    <property type="protein sequence ID" value="MDC4246871.1"/>
    <property type="molecule type" value="Genomic_DNA"/>
</dbReference>
<dbReference type="InterPro" id="IPR024596">
    <property type="entry name" value="RNApol_su_b/EpuA"/>
</dbReference>
<dbReference type="EMBL" id="RKNM01000004">
    <property type="protein sequence ID" value="ROX57313.1"/>
    <property type="molecule type" value="Genomic_DNA"/>
</dbReference>
<evidence type="ECO:0000313" key="15">
    <source>
        <dbReference type="EMBL" id="RXU92499.1"/>
    </source>
</evidence>
<evidence type="ECO:0000313" key="26">
    <source>
        <dbReference type="Proteomes" id="UP000448762"/>
    </source>
</evidence>
<dbReference type="GO" id="GO:0000428">
    <property type="term" value="C:DNA-directed RNA polymerase complex"/>
    <property type="evidence" value="ECO:0007669"/>
    <property type="project" value="UniProtKB-KW"/>
</dbReference>
<evidence type="ECO:0000313" key="4">
    <source>
        <dbReference type="EMBL" id="KWX18532.1"/>
    </source>
</evidence>
<evidence type="ECO:0000313" key="10">
    <source>
        <dbReference type="EMBL" id="OTN93325.1"/>
    </source>
</evidence>
<dbReference type="EMBL" id="PCGC01000001">
    <property type="protein sequence ID" value="PHL22920.1"/>
    <property type="molecule type" value="Genomic_DNA"/>
</dbReference>
<keyword evidence="1" id="KW-0472">Membrane</keyword>
<dbReference type="Proteomes" id="UP000191171">
    <property type="component" value="Unassembled WGS sequence"/>
</dbReference>
<evidence type="ECO:0000313" key="6">
    <source>
        <dbReference type="EMBL" id="MDC4246871.1"/>
    </source>
</evidence>
<protein>
    <submittedName>
        <fullName evidence="12">DNA-directed RNA polymerase subunit beta</fullName>
    </submittedName>
</protein>
<dbReference type="AlphaFoldDB" id="A0A133N343"/>
<dbReference type="EMBL" id="NGKW01000004">
    <property type="protein sequence ID" value="OTN93325.1"/>
    <property type="molecule type" value="Genomic_DNA"/>
</dbReference>
<dbReference type="GeneID" id="66496993"/>
<reference evidence="7" key="13">
    <citation type="submission" date="2023-03" db="EMBL/GenBank/DDBJ databases">
        <authorList>
            <person name="Shen W."/>
            <person name="Cai J."/>
        </authorList>
    </citation>
    <scope>NUCLEOTIDE SEQUENCE</scope>
    <source>
        <strain evidence="7">B1010-2</strain>
    </source>
</reference>
<dbReference type="Proteomes" id="UP000289562">
    <property type="component" value="Unassembled WGS sequence"/>
</dbReference>
<dbReference type="EMBL" id="CP033041">
    <property type="protein sequence ID" value="AYM72473.1"/>
    <property type="molecule type" value="Genomic_DNA"/>
</dbReference>
<dbReference type="Proteomes" id="UP000070452">
    <property type="component" value="Unassembled WGS sequence"/>
</dbReference>
<dbReference type="EMBL" id="LEQJ01000002">
    <property type="protein sequence ID" value="RBS34910.1"/>
    <property type="molecule type" value="Genomic_DNA"/>
</dbReference>
<feature type="transmembrane region" description="Helical" evidence="1">
    <location>
        <begin position="12"/>
        <end position="36"/>
    </location>
</feature>
<dbReference type="EMBL" id="PJVH01000001">
    <property type="protein sequence ID" value="RXU92499.1"/>
    <property type="molecule type" value="Genomic_DNA"/>
</dbReference>
<dbReference type="STRING" id="1352.AL014_02330"/>
<evidence type="ECO:0000313" key="19">
    <source>
        <dbReference type="Proteomes" id="UP000191171"/>
    </source>
</evidence>
<evidence type="ECO:0000313" key="12">
    <source>
        <dbReference type="EMBL" id="PHL22920.1"/>
    </source>
</evidence>
<reference evidence="15 25" key="7">
    <citation type="submission" date="2017-12" db="EMBL/GenBank/DDBJ databases">
        <title>A pool of 800 enterococci isolated from chicken carcass rinse samples from New Zealand.</title>
        <authorList>
            <person name="Zhang J."/>
            <person name="Rogers L."/>
            <person name="Midwinter A."/>
            <person name="French N."/>
        </authorList>
    </citation>
    <scope>NUCLEOTIDE SEQUENCE [LARGE SCALE GENOMIC DNA]</scope>
    <source>
        <strain evidence="15 25">EN697</strain>
    </source>
</reference>
<dbReference type="EMBL" id="FKLM01000029">
    <property type="protein sequence ID" value="SAZ17831.1"/>
    <property type="molecule type" value="Genomic_DNA"/>
</dbReference>
<evidence type="ECO:0000313" key="25">
    <source>
        <dbReference type="Proteomes" id="UP000289562"/>
    </source>
</evidence>
<accession>A0A133N343</accession>
<evidence type="ECO:0000313" key="16">
    <source>
        <dbReference type="EMBL" id="SAZ17831.1"/>
    </source>
</evidence>
<keyword evidence="1" id="KW-0812">Transmembrane</keyword>
<dbReference type="EMBL" id="JAIFOC010000007">
    <property type="protein sequence ID" value="MBX4221428.1"/>
    <property type="molecule type" value="Genomic_DNA"/>
</dbReference>
<proteinExistence type="predicted"/>
<keyword evidence="1" id="KW-1133">Transmembrane helix</keyword>
<reference evidence="3 26" key="8">
    <citation type="submission" date="2018-07" db="EMBL/GenBank/DDBJ databases">
        <title>High quality draft genome sequencing of Enterococcus faecium exhibiting probiotic potential isolated from mucus of freshwater fish.</title>
        <authorList>
            <person name="El-Jeni R."/>
            <person name="Ghedira K."/>
            <person name="Abdelhak S."/>
            <person name="El-Bour M."/>
            <person name="Bouhaouala-Zahar B."/>
        </authorList>
    </citation>
    <scope>NUCLEOTIDE SEQUENCE [LARGE SCALE GENOMIC DNA]</scope>
    <source>
        <strain evidence="3 26">R.A73</strain>
    </source>
</reference>
<reference evidence="5" key="11">
    <citation type="journal article" date="2022" name="J. Anim. Sci.">
        <title>Whole genome sequence analyses-based assessment of virulence potential and antimicrobial susceptibilities and resistance of Enterococcus faecium strains isolated from commercial swine and cattle probiotic products.</title>
        <authorList>
            <person name="Shridhar P.B."/>
            <person name="Amachawadi R.G."/>
            <person name="Tokach M."/>
            <person name="Patel I."/>
            <person name="Gangiredla J."/>
            <person name="Mammel M."/>
            <person name="Nagaraja T.G."/>
        </authorList>
    </citation>
    <scope>NUCLEOTIDE SEQUENCE</scope>
    <source>
        <strain evidence="5">EF215</strain>
    </source>
</reference>
<dbReference type="EMBL" id="JARPTX010000134">
    <property type="protein sequence ID" value="MDT2371390.1"/>
    <property type="molecule type" value="Genomic_DNA"/>
</dbReference>
<evidence type="ECO:0000313" key="24">
    <source>
        <dbReference type="Proteomes" id="UP000281752"/>
    </source>
</evidence>
<evidence type="ECO:0000313" key="13">
    <source>
        <dbReference type="EMBL" id="RBS34910.1"/>
    </source>
</evidence>
<name>A0A133N343_ENTFC</name>
<reference evidence="4 17" key="2">
    <citation type="submission" date="2016-01" db="EMBL/GenBank/DDBJ databases">
        <title>Molecular Mechanisms for transfer of large genomic segments between Enterococcus faecium strains.</title>
        <authorList>
            <person name="Garcia-Solache M.A."/>
            <person name="Lebreton F."/>
            <person name="Mclaughlin R.E."/>
            <person name="Whiteaker J.D."/>
            <person name="Gilmore M.S."/>
            <person name="Rice L.B."/>
        </authorList>
    </citation>
    <scope>NUCLEOTIDE SEQUENCE [LARGE SCALE GENOMIC DNA]</scope>
    <source>
        <strain evidence="4 17">D344RRF x C68</strain>
    </source>
</reference>
<keyword evidence="12" id="KW-0240">DNA-directed RNA polymerase</keyword>
<dbReference type="Proteomes" id="UP000281752">
    <property type="component" value="Unassembled WGS sequence"/>
</dbReference>
<evidence type="ECO:0000313" key="9">
    <source>
        <dbReference type="EMBL" id="OOL82217.1"/>
    </source>
</evidence>
<dbReference type="EMBL" id="JARPTX010000135">
    <property type="protein sequence ID" value="MDT2371396.1"/>
    <property type="molecule type" value="Genomic_DNA"/>
</dbReference>
<evidence type="ECO:0000313" key="14">
    <source>
        <dbReference type="EMBL" id="ROX57313.1"/>
    </source>
</evidence>
<evidence type="ECO:0000313" key="18">
    <source>
        <dbReference type="Proteomes" id="UP000183509"/>
    </source>
</evidence>
<organism evidence="12 21">
    <name type="scientific">Enterococcus faecium</name>
    <name type="common">Streptococcus faecium</name>
    <dbReference type="NCBI Taxonomy" id="1352"/>
    <lineage>
        <taxon>Bacteria</taxon>
        <taxon>Bacillati</taxon>
        <taxon>Bacillota</taxon>
        <taxon>Bacilli</taxon>
        <taxon>Lactobacillales</taxon>
        <taxon>Enterococcaceae</taxon>
        <taxon>Enterococcus</taxon>
    </lineage>
</organism>
<sequence>MSNQRYILLTLIKILVVILLLILLFVAGTMIGYGVIGGGNPFKVFQPSLWIHIRDFFH</sequence>
<dbReference type="RefSeq" id="WP_002292789.1">
    <property type="nucleotide sequence ID" value="NZ_AP019394.1"/>
</dbReference>
<evidence type="ECO:0000313" key="8">
    <source>
        <dbReference type="EMBL" id="MDT2371396.1"/>
    </source>
</evidence>
<evidence type="ECO:0000313" key="11">
    <source>
        <dbReference type="EMBL" id="PHL20130.1"/>
    </source>
</evidence>
<gene>
    <name evidence="10" type="ORF">A5810_002189</name>
    <name evidence="4" type="ORF">AWT83_08660</name>
    <name evidence="9" type="ORF">B1P95_10450</name>
    <name evidence="12" type="ORF">CQR37_00410</name>
    <name evidence="11" type="ORF">CQR37_16260</name>
    <name evidence="15" type="ORF">CYQ77_00555</name>
    <name evidence="2" type="ORF">D9Z05_04010</name>
    <name evidence="16" type="ORF">DTPHA_601755</name>
    <name evidence="3" type="ORF">DTX73_08855</name>
    <name evidence="13" type="ORF">EB12_00336</name>
    <name evidence="14" type="ORF">EGW36_04885</name>
    <name evidence="5" type="ORF">KYX88_00950</name>
    <name evidence="6" type="ORF">M3X98_02200</name>
    <name evidence="7" type="ORF">P6Z85_14915</name>
    <name evidence="8" type="ORF">P6Z85_14945</name>
</gene>
<evidence type="ECO:0000256" key="1">
    <source>
        <dbReference type="SAM" id="Phobius"/>
    </source>
</evidence>
<evidence type="ECO:0000313" key="7">
    <source>
        <dbReference type="EMBL" id="MDT2371390.1"/>
    </source>
</evidence>
<evidence type="ECO:0000313" key="23">
    <source>
        <dbReference type="Proteomes" id="UP000275747"/>
    </source>
</evidence>
<dbReference type="EMBL" id="PCGC01000357">
    <property type="protein sequence ID" value="PHL20130.1"/>
    <property type="molecule type" value="Genomic_DNA"/>
</dbReference>
<dbReference type="Proteomes" id="UP000183509">
    <property type="component" value="Unassembled WGS sequence"/>
</dbReference>
<dbReference type="EMBL" id="QOVC01000006">
    <property type="protein sequence ID" value="KAA0690416.1"/>
    <property type="molecule type" value="Genomic_DNA"/>
</dbReference>
<reference evidence="10 20" key="5">
    <citation type="submission" date="2017-05" db="EMBL/GenBank/DDBJ databases">
        <title>The Genome Sequence of Enterococcus faecium 7H8_DIV0219.</title>
        <authorList>
            <consortium name="The Broad Institute Genomics Platform"/>
            <consortium name="The Broad Institute Genomic Center for Infectious Diseases"/>
            <person name="Earl A."/>
            <person name="Manson A."/>
            <person name="Schwartman J."/>
            <person name="Gilmore M."/>
            <person name="Abouelleil A."/>
            <person name="Cao P."/>
            <person name="Chapman S."/>
            <person name="Cusick C."/>
            <person name="Shea T."/>
            <person name="Young S."/>
            <person name="Neafsey D."/>
            <person name="Nusbaum C."/>
            <person name="Birren B."/>
        </authorList>
    </citation>
    <scope>NUCLEOTIDE SEQUENCE [LARGE SCALE GENOMIC DNA]</scope>
    <source>
        <strain evidence="10 20">7H8_DIV0219</strain>
    </source>
</reference>
<reference evidence="12 21" key="6">
    <citation type="submission" date="2017-10" db="EMBL/GenBank/DDBJ databases">
        <title>Draft genomes of the Enterococcus faecium isolated from human feces before and after Helicobacter pylori eradication therapy.</title>
        <authorList>
            <person name="Prianichniikov N.A."/>
            <person name="Glushchenko O.E."/>
            <person name="Malakhova M.V."/>
        </authorList>
    </citation>
    <scope>NUCLEOTIDE SEQUENCE [LARGE SCALE GENOMIC DNA]</scope>
    <source>
        <strain evidence="12 21">Hp_5-7</strain>
    </source>
</reference>
<reference evidence="13 22" key="1">
    <citation type="submission" date="2015-06" db="EMBL/GenBank/DDBJ databases">
        <title>The Genome Sequence of Enterococcus faecium 131EA1.</title>
        <authorList>
            <consortium name="The Broad Institute Genomics Platform"/>
            <consortium name="The Broad Institute Genome Sequencing Center for Infectious Disease"/>
            <person name="Earl A.M."/>
            <person name="Van Tyne D."/>
            <person name="Lebreton F."/>
            <person name="Saavedra J.T."/>
            <person name="Gilmore M.S."/>
            <person name="Manson Mcguire A."/>
            <person name="Clock S."/>
            <person name="Crupain M."/>
            <person name="Rangan U."/>
            <person name="Young S."/>
            <person name="Abouelleil A."/>
            <person name="Cao P."/>
            <person name="Chapman S.B."/>
            <person name="Griggs A."/>
            <person name="Priest M."/>
            <person name="Shea T."/>
            <person name="Wortman J."/>
            <person name="Nusbaum C."/>
            <person name="Birren B."/>
        </authorList>
    </citation>
    <scope>NUCLEOTIDE SEQUENCE [LARGE SCALE GENOMIC DNA]</scope>
    <source>
        <strain evidence="13 22">131EA1</strain>
    </source>
</reference>
<dbReference type="Proteomes" id="UP000253144">
    <property type="component" value="Unassembled WGS sequence"/>
</dbReference>
<dbReference type="Proteomes" id="UP000194885">
    <property type="component" value="Unassembled WGS sequence"/>
</dbReference>
<dbReference type="EMBL" id="MVGJ01000058">
    <property type="protein sequence ID" value="OOL82217.1"/>
    <property type="molecule type" value="Genomic_DNA"/>
</dbReference>
<keyword evidence="12" id="KW-0804">Transcription</keyword>
<dbReference type="PATRIC" id="fig|1352.1358.peg.1115"/>
<evidence type="ECO:0000313" key="2">
    <source>
        <dbReference type="EMBL" id="AYM72473.1"/>
    </source>
</evidence>
<evidence type="ECO:0000313" key="21">
    <source>
        <dbReference type="Proteomes" id="UP000224303"/>
    </source>
</evidence>
<evidence type="ECO:0000313" key="3">
    <source>
        <dbReference type="EMBL" id="KAA0690416.1"/>
    </source>
</evidence>
<dbReference type="Proteomes" id="UP001139644">
    <property type="component" value="Unassembled WGS sequence"/>
</dbReference>
<dbReference type="Proteomes" id="UP000275747">
    <property type="component" value="Chromosome"/>
</dbReference>
<evidence type="ECO:0000313" key="5">
    <source>
        <dbReference type="EMBL" id="MBX4221428.1"/>
    </source>
</evidence>
<evidence type="ECO:0000313" key="17">
    <source>
        <dbReference type="Proteomes" id="UP000070452"/>
    </source>
</evidence>
<evidence type="ECO:0000313" key="20">
    <source>
        <dbReference type="Proteomes" id="UP000194885"/>
    </source>
</evidence>
<dbReference type="Proteomes" id="UP000224303">
    <property type="component" value="Unassembled WGS sequence"/>
</dbReference>
<evidence type="ECO:0000313" key="22">
    <source>
        <dbReference type="Proteomes" id="UP000253144"/>
    </source>
</evidence>
<reference evidence="6" key="12">
    <citation type="submission" date="2022-05" db="EMBL/GenBank/DDBJ databases">
        <title>Draft genome sequences of Clostridium perfringens strains isolated from Peru.</title>
        <authorList>
            <person name="Hurtado R."/>
            <person name="Lima L."/>
            <person name="Sousa T."/>
            <person name="Jaiswal A.K."/>
            <person name="Tiwari S."/>
            <person name="Maturrano L."/>
            <person name="Brenig B."/>
            <person name="Azevedo V."/>
        </authorList>
    </citation>
    <scope>NUCLEOTIDE SEQUENCE</scope>
    <source>
        <strain evidence="6">CP4</strain>
    </source>
</reference>
<dbReference type="Proteomes" id="UP001260956">
    <property type="component" value="Unassembled WGS sequence"/>
</dbReference>
<dbReference type="Pfam" id="PF11772">
    <property type="entry name" value="EpuA"/>
    <property type="match status" value="1"/>
</dbReference>
<dbReference type="Proteomes" id="UP000448762">
    <property type="component" value="Unassembled WGS sequence"/>
</dbReference>
<reference evidence="2 23" key="9">
    <citation type="submission" date="2018-10" db="EMBL/GenBank/DDBJ databases">
        <title>Escaping from acidified nitrite in gastric host defense: Transcriptomic basis for resistance to free nitrous acid in Enterococcus faecalis.</title>
        <authorList>
            <person name="Yu Z."/>
            <person name="Shi D."/>
            <person name="Liu W."/>
            <person name="Meng F."/>
        </authorList>
    </citation>
    <scope>NUCLEOTIDE SEQUENCE [LARGE SCALE GENOMIC DNA]</scope>
    <source>
        <strain evidence="2 23">JE1</strain>
    </source>
</reference>